<keyword evidence="3" id="KW-1185">Reference proteome</keyword>
<organism evidence="2 3">
    <name type="scientific">Hoylesella nanceiensis</name>
    <dbReference type="NCBI Taxonomy" id="425941"/>
    <lineage>
        <taxon>Bacteria</taxon>
        <taxon>Pseudomonadati</taxon>
        <taxon>Bacteroidota</taxon>
        <taxon>Bacteroidia</taxon>
        <taxon>Bacteroidales</taxon>
        <taxon>Prevotellaceae</taxon>
        <taxon>Hoylesella</taxon>
    </lineage>
</organism>
<protein>
    <recommendedName>
        <fullName evidence="4">Outer membrane protein</fullName>
    </recommendedName>
</protein>
<evidence type="ECO:0000313" key="3">
    <source>
        <dbReference type="Proteomes" id="UP000788426"/>
    </source>
</evidence>
<proteinExistence type="predicted"/>
<reference evidence="2 3" key="1">
    <citation type="submission" date="2021-07" db="EMBL/GenBank/DDBJ databases">
        <title>Genomic diversity and antimicrobial resistance of Prevotella spp. isolated from chronic lung disease airways.</title>
        <authorList>
            <person name="Webb K.A."/>
            <person name="Olagoke O.S."/>
            <person name="Baird T."/>
            <person name="Neill J."/>
            <person name="Pham A."/>
            <person name="Wells T.J."/>
            <person name="Ramsay K.A."/>
            <person name="Bell S.C."/>
            <person name="Sarovich D.S."/>
            <person name="Price E.P."/>
        </authorList>
    </citation>
    <scope>NUCLEOTIDE SEQUENCE [LARGE SCALE GENOMIC DNA]</scope>
    <source>
        <strain evidence="2 3">SCHI0011.S.12</strain>
    </source>
</reference>
<dbReference type="RefSeq" id="WP_219481967.1">
    <property type="nucleotide sequence ID" value="NZ_JABZTH010000011.1"/>
</dbReference>
<dbReference type="Proteomes" id="UP000788426">
    <property type="component" value="Unassembled WGS sequence"/>
</dbReference>
<sequence>MKKIISSVLMCVACATSYAQSGTNSPYSQYGIGVLSENPGAQSRGMNGLGIGFHENNQVNYLNPASYSSIDSLSFIFDAGASGQITQFKEQGSTFNARNGNFEYIIAGLRLAKHLGASFGFVPFTNVGYSYSNSGKIVNPNDGTVTPYTNTYNGEGGLHQAYLGLGWMPIKNFSIGVNASYMWGSYERSVVNQYSDASINTLSRNYTADFNSIHTTLGFQYTHALSKKDAVTLGATYSFAHQLGAEPVFSIISKNSQTSVSDTTTYNAGKGMNLPSTLSLGLMWNHGQRLKLGVDYSLQKWSTAKTPVYTETNNVGSYVLVNNMYNDRHKVTLGGEFCPNVSSRHFFSRMRYRFGASFASSYLKINNIDGPKEFSMSAGVGIPIMNAYNSRSLLNISAQWVNQNSSSFIKENSFRINIGLTFNERWFAKWKVE</sequence>
<evidence type="ECO:0008006" key="4">
    <source>
        <dbReference type="Google" id="ProtNLM"/>
    </source>
</evidence>
<keyword evidence="1" id="KW-0732">Signal</keyword>
<name>A0ABS6YE54_9BACT</name>
<evidence type="ECO:0000313" key="2">
    <source>
        <dbReference type="EMBL" id="MBW4769858.1"/>
    </source>
</evidence>
<feature type="chain" id="PRO_5046898550" description="Outer membrane protein" evidence="1">
    <location>
        <begin position="22"/>
        <end position="433"/>
    </location>
</feature>
<accession>A0ABS6YE54</accession>
<comment type="caution">
    <text evidence="2">The sequence shown here is derived from an EMBL/GenBank/DDBJ whole genome shotgun (WGS) entry which is preliminary data.</text>
</comment>
<feature type="signal peptide" evidence="1">
    <location>
        <begin position="1"/>
        <end position="21"/>
    </location>
</feature>
<dbReference type="EMBL" id="JAHXCT010000006">
    <property type="protein sequence ID" value="MBW4769858.1"/>
    <property type="molecule type" value="Genomic_DNA"/>
</dbReference>
<gene>
    <name evidence="2" type="ORF">KZO38_08820</name>
</gene>
<evidence type="ECO:0000256" key="1">
    <source>
        <dbReference type="SAM" id="SignalP"/>
    </source>
</evidence>